<accession>A0A369WVS3</accession>
<dbReference type="SUPFAM" id="SSF51556">
    <property type="entry name" value="Metallo-dependent hydrolases"/>
    <property type="match status" value="1"/>
</dbReference>
<evidence type="ECO:0000259" key="1">
    <source>
        <dbReference type="Pfam" id="PF04909"/>
    </source>
</evidence>
<dbReference type="InterPro" id="IPR006680">
    <property type="entry name" value="Amidohydro-rel"/>
</dbReference>
<dbReference type="EMBL" id="QQOH01000001">
    <property type="protein sequence ID" value="RDE24646.1"/>
    <property type="molecule type" value="Genomic_DNA"/>
</dbReference>
<dbReference type="InterPro" id="IPR032466">
    <property type="entry name" value="Metal_Hydrolase"/>
</dbReference>
<reference evidence="2 3" key="1">
    <citation type="submission" date="2018-07" db="EMBL/GenBank/DDBJ databases">
        <title>Motiliproteus coralliicola sp. nov., a bacterium isolated from Coral.</title>
        <authorList>
            <person name="Wang G."/>
        </authorList>
    </citation>
    <scope>NUCLEOTIDE SEQUENCE [LARGE SCALE GENOMIC DNA]</scope>
    <source>
        <strain evidence="2 3">C34</strain>
    </source>
</reference>
<dbReference type="Gene3D" id="3.20.20.140">
    <property type="entry name" value="Metal-dependent hydrolases"/>
    <property type="match status" value="1"/>
</dbReference>
<dbReference type="PANTHER" id="PTHR35563:SF2">
    <property type="entry name" value="BARREL METAL-DEPENDENT HYDROLASE, PUTATIVE (AFU_ORTHOLOGUE AFUA_1G16240)-RELATED"/>
    <property type="match status" value="1"/>
</dbReference>
<dbReference type="AlphaFoldDB" id="A0A369WVS3"/>
<dbReference type="InterPro" id="IPR052358">
    <property type="entry name" value="Aro_Compnd_Degr_Hydrolases"/>
</dbReference>
<dbReference type="OrthoDB" id="9787654at2"/>
<dbReference type="Proteomes" id="UP000253769">
    <property type="component" value="Unassembled WGS sequence"/>
</dbReference>
<keyword evidence="3" id="KW-1185">Reference proteome</keyword>
<gene>
    <name evidence="2" type="ORF">DV711_03395</name>
</gene>
<evidence type="ECO:0000313" key="2">
    <source>
        <dbReference type="EMBL" id="RDE24646.1"/>
    </source>
</evidence>
<proteinExistence type="predicted"/>
<comment type="caution">
    <text evidence="2">The sequence shown here is derived from an EMBL/GenBank/DDBJ whole genome shotgun (WGS) entry which is preliminary data.</text>
</comment>
<evidence type="ECO:0000313" key="3">
    <source>
        <dbReference type="Proteomes" id="UP000253769"/>
    </source>
</evidence>
<dbReference type="GO" id="GO:0016787">
    <property type="term" value="F:hydrolase activity"/>
    <property type="evidence" value="ECO:0007669"/>
    <property type="project" value="InterPro"/>
</dbReference>
<feature type="domain" description="Amidohydrolase-related" evidence="1">
    <location>
        <begin position="35"/>
        <end position="298"/>
    </location>
</feature>
<organism evidence="2 3">
    <name type="scientific">Motiliproteus coralliicola</name>
    <dbReference type="NCBI Taxonomy" id="2283196"/>
    <lineage>
        <taxon>Bacteria</taxon>
        <taxon>Pseudomonadati</taxon>
        <taxon>Pseudomonadota</taxon>
        <taxon>Gammaproteobacteria</taxon>
        <taxon>Oceanospirillales</taxon>
        <taxon>Oceanospirillaceae</taxon>
        <taxon>Motiliproteus</taxon>
    </lineage>
</organism>
<dbReference type="Pfam" id="PF04909">
    <property type="entry name" value="Amidohydro_2"/>
    <property type="match status" value="1"/>
</dbReference>
<dbReference type="RefSeq" id="WP_114694232.1">
    <property type="nucleotide sequence ID" value="NZ_QQOH01000001.1"/>
</dbReference>
<protein>
    <submittedName>
        <fullName evidence="2">GntR family transcriptional regulator</fullName>
    </submittedName>
</protein>
<name>A0A369WVS3_9GAMM</name>
<sequence length="301" mass="32927">MKSNSQSQPLHSVAVCAAPNPDLRASDLSVPDRACDCHAHVYTRSGESLLVEPRSYTPALASLEDYRAMLSSQGMSRGVIVQPSVYGTDNSVTLQAVRAAPDKLRAVVTVDDSTSFEQLESLHRQGARGARINLLFAGGGQREQLQTIAESVAEFGWHLQLLIDVSNFADLYSTLEKLPVDLVFDHMGHMPVAKGVNDPGFVQMLRLIGEGKGWAKLSGAYRLTAEQTAPYQDVMPVAKALVDCNPQRLVWGSDWPHPQIPVPMPTEAALLNMLQDWLPEKTLQHQVLVDNPSSLYGFDNA</sequence>
<dbReference type="PANTHER" id="PTHR35563">
    <property type="entry name" value="BARREL METAL-DEPENDENT HYDROLASE, PUTATIVE (AFU_ORTHOLOGUE AFUA_1G16240)-RELATED"/>
    <property type="match status" value="1"/>
</dbReference>